<accession>A0A166HBI0</accession>
<dbReference type="GO" id="GO:0016020">
    <property type="term" value="C:membrane"/>
    <property type="evidence" value="ECO:0007669"/>
    <property type="project" value="InterPro"/>
</dbReference>
<protein>
    <recommendedName>
        <fullName evidence="3">Csf1 N-terminal domain-containing protein</fullName>
    </recommendedName>
</protein>
<organism evidence="4 5">
    <name type="scientific">Sistotremastrum suecicum HHB10207 ss-3</name>
    <dbReference type="NCBI Taxonomy" id="1314776"/>
    <lineage>
        <taxon>Eukaryota</taxon>
        <taxon>Fungi</taxon>
        <taxon>Dikarya</taxon>
        <taxon>Basidiomycota</taxon>
        <taxon>Agaricomycotina</taxon>
        <taxon>Agaricomycetes</taxon>
        <taxon>Sistotremastrales</taxon>
        <taxon>Sistotremastraceae</taxon>
        <taxon>Sistotremastrum</taxon>
    </lineage>
</organism>
<evidence type="ECO:0000256" key="2">
    <source>
        <dbReference type="SAM" id="Phobius"/>
    </source>
</evidence>
<feature type="region of interest" description="Disordered" evidence="1">
    <location>
        <begin position="3079"/>
        <end position="3107"/>
    </location>
</feature>
<feature type="region of interest" description="Disordered" evidence="1">
    <location>
        <begin position="1684"/>
        <end position="1706"/>
    </location>
</feature>
<keyword evidence="2" id="KW-1133">Transmembrane helix</keyword>
<evidence type="ECO:0000313" key="4">
    <source>
        <dbReference type="EMBL" id="KZT42534.1"/>
    </source>
</evidence>
<feature type="region of interest" description="Disordered" evidence="1">
    <location>
        <begin position="2486"/>
        <end position="2505"/>
    </location>
</feature>
<dbReference type="PANTHER" id="PTHR32085:SF3">
    <property type="entry name" value="PROTEIN CSF1"/>
    <property type="match status" value="1"/>
</dbReference>
<dbReference type="EMBL" id="KV428013">
    <property type="protein sequence ID" value="KZT42534.1"/>
    <property type="molecule type" value="Genomic_DNA"/>
</dbReference>
<feature type="transmembrane region" description="Helical" evidence="2">
    <location>
        <begin position="7"/>
        <end position="25"/>
    </location>
</feature>
<evidence type="ECO:0000256" key="1">
    <source>
        <dbReference type="SAM" id="MobiDB-lite"/>
    </source>
</evidence>
<dbReference type="STRING" id="1314776.A0A166HBI0"/>
<evidence type="ECO:0000259" key="3">
    <source>
        <dbReference type="Pfam" id="PF21678"/>
    </source>
</evidence>
<dbReference type="InterPro" id="IPR029636">
    <property type="entry name" value="Csf1"/>
</dbReference>
<keyword evidence="2" id="KW-0472">Membrane</keyword>
<evidence type="ECO:0000313" key="5">
    <source>
        <dbReference type="Proteomes" id="UP000076798"/>
    </source>
</evidence>
<feature type="compositionally biased region" description="Basic and acidic residues" evidence="1">
    <location>
        <begin position="1091"/>
        <end position="1101"/>
    </location>
</feature>
<gene>
    <name evidence="4" type="ORF">SISSUDRAFT_999281</name>
</gene>
<feature type="region of interest" description="Disordered" evidence="1">
    <location>
        <begin position="1084"/>
        <end position="1187"/>
    </location>
</feature>
<keyword evidence="2" id="KW-0812">Transmembrane</keyword>
<dbReference type="PANTHER" id="PTHR32085">
    <property type="entry name" value="PROTEIN CSF1"/>
    <property type="match status" value="1"/>
</dbReference>
<dbReference type="InterPro" id="IPR048636">
    <property type="entry name" value="Csf1_N"/>
</dbReference>
<name>A0A166HBI0_9AGAM</name>
<dbReference type="GO" id="GO:0006113">
    <property type="term" value="P:fermentation"/>
    <property type="evidence" value="ECO:0007669"/>
    <property type="project" value="InterPro"/>
</dbReference>
<keyword evidence="5" id="KW-1185">Reference proteome</keyword>
<dbReference type="Proteomes" id="UP000076798">
    <property type="component" value="Unassembled WGS sequence"/>
</dbReference>
<feature type="domain" description="Csf1 N-terminal" evidence="3">
    <location>
        <begin position="19"/>
        <end position="780"/>
    </location>
</feature>
<dbReference type="OrthoDB" id="10051416at2759"/>
<dbReference type="Pfam" id="PF21678">
    <property type="entry name" value="Csf1_N"/>
    <property type="match status" value="1"/>
</dbReference>
<reference evidence="4 5" key="1">
    <citation type="journal article" date="2016" name="Mol. Biol. Evol.">
        <title>Comparative Genomics of Early-Diverging Mushroom-Forming Fungi Provides Insights into the Origins of Lignocellulose Decay Capabilities.</title>
        <authorList>
            <person name="Nagy L.G."/>
            <person name="Riley R."/>
            <person name="Tritt A."/>
            <person name="Adam C."/>
            <person name="Daum C."/>
            <person name="Floudas D."/>
            <person name="Sun H."/>
            <person name="Yadav J.S."/>
            <person name="Pangilinan J."/>
            <person name="Larsson K.H."/>
            <person name="Matsuura K."/>
            <person name="Barry K."/>
            <person name="Labutti K."/>
            <person name="Kuo R."/>
            <person name="Ohm R.A."/>
            <person name="Bhattacharya S.S."/>
            <person name="Shirouzu T."/>
            <person name="Yoshinaga Y."/>
            <person name="Martin F.M."/>
            <person name="Grigoriev I.V."/>
            <person name="Hibbett D.S."/>
        </authorList>
    </citation>
    <scope>NUCLEOTIDE SEQUENCE [LARGE SCALE GENOMIC DNA]</scope>
    <source>
        <strain evidence="4 5">HHB10207 ss-3</strain>
    </source>
</reference>
<sequence length="3230" mass="359581">MELNWHLLLVCLSSIVLAVFYLFYWNRLLAGALGYALRLTLWWSGGEGRVWIEFESLQVSLLAGRVTLKDAKYHSSNQTIRVTNCTIVWRYWIRRAKLNDGQPTRDDQEQNSTNDLLPCRIHIHVRGFEWLLYNRTPAFDALYTTLAQQKESVPTLNESLAGSTGFVGTPSIIRIATTTPINVIKNTASWFSNLLPTFELSDVLPVSADISKFAVTCGNPSTPCLLIGHAKHAQVIYGLQKSRSPLDLYKHVIATKFSDAKVNLVANPDYDLHLKEKASGIAMHLENTQEGTLNFDSFNKAWIEKQYTKLPNFFGCYKKRKSKRDSNTMLPKHDPEYAMEECILETRMLEIRYFADEPGLVPEQNAVIVDSDSHIGNGDLGPDWVVEVFSSDAIVRYGPWADRQRVHLQRAFFPPVYRDMHETSRALPGSRRIFTSLRVYIEVRNNLGFHIPFREPSKNWMWDNVSKPSRPDQTRKGTSLQIKCASGFAARYVLPMVVSSAGYTATADITCEKLSVFSPANDILFLQAKTFKVSLCMGTPLAWRDVHRWSLDVTLVQPVVHMVRDHITLLTDLGKDWTSGPPPDFDLWFPTTYVVQIAFSEYELRTFVNDHNIIDYPQMMDENAILAFSGSIFRSDVHIFSDVFSPESSTVPFAIEAPNLSTSLFLPKWDTHSVYSCLRSTNVGHIKTFRMDGSFLYFHEVQDDYIDHLKLNMETGGLTLTAFGWAIRRFMIIRDNYFGSFTNFSTLGEYIRKRAKGQTGDDTILKYREGQANAFEVTLDATYKDNIVVVPAGLPGFEVHDPPVSKEHIESSDRSESLDLGLSLVIQLPEVQLQFRTHDSFMEMSVNAQCYKIGIAEKCIRDSIRSHGQGSVQNVLNIDGLDVVAHRLFGPKPLASTYLCIWEVSIGDVRGKMSPTQLRQFYACIASFATNFEDLLNSPAAPFNLPSEPDVTFLAIHVDCVDLSVFSSLAAINLLLASGLSFNSSNPPSFSRKSTASLKIPSGLLRLLLRSTTKPRAGWMEAGLVKFDLCLDKHNSPPDTREHAESQISFITQQDSLTHRADHVLSFLAGHYEPQGSDELKHFPISLSIPRRPETFQRNRDPLASPESQRSPSGHPGSDDDEDEPLSDFVRDARLANSRITSNPLHRHHNPYTDDSMSSGDEDGHSESDNSESTSDTDAEPQSPNREQRELISGIRVYKPFLPHFRPELPGLSPWSSQGESVPSEGFQLCRDSPMLESDTLEKLNYSGYKEADLSYEVNSPVTIDVRSLQDIDIRVTPLTARVLSELLNSYYSKEISLELRVDEMLTRHLASATSNATPNDIVVHLNLAGLRVTSLSTPIPIEPEAVVHPHVIEHFWAHTSLVVGTNQVTGVFFQLHAKSVHTALGSRQYHTDHKNKEVQKACEVHLLNVMVSFHQQACSTVLGSVESVWKPDAPRAISSVMRSWAHLVGNFSQNLRSYEHKRYSYIRYVLWTVLDHSRDLSIMNPLSLAQPSYLVQPKTLRTGVSYSMLTYLRLCLANFDPLKRSQLRSIHVENIPHIALGQIESLVRRRWAEWIDDSEAAELVDMPLLRSMYGSPEESRSSIIGPDLWALGVEIHHFSATENSNPRSISEISLNSFNWVVRLHKHGRSVADEFNTAGTPTAMDSRSPTAFINASLVVGEFGIRVYPPLLKLVEEALKLRSKKSLSPPSGQDYRQGGTSGSVPASPPHAVHLDIMLTVGSLRIRAFAEKLLLELSLVGIQNVSSALYSSDNSSVNVQLACQEISARARSIDRASRGGDSDVLLSTVFTSTKLSLVGQQAEDQPIIRLVCGASHLSTSVPRSATRTYRFIEDWKADYLPSFGNSFKGILQEFSGSSKDVTGAASKSSPSGIHLSKALFDIQVSCTQVQVTLQVMHGIWLSWDVFGPFAFLHNSVPRDGSFGSGLRTTSQVVTITSRGTSKSVAGAAHTRVKVELPALTVSGTYDDRAIHASVQLDYFKLLLKPKYFDDLLAVQQNFGTNYNELLSLIARSRQAPLPQQESIEDPTSSGVSRLQYKIAFYSKGFQIGIPGPSSTQFLDAAIVQGSVTNTSVRHWKFRLQNFALSLAPHSGDTRKSRLLNVKQRSAFVILDLDADGTEKTLSVRVTRFHAVMSTSSIGELGDLVDHVQAEMRMRTIQRAAEIEEMRLKGRTFMKTFDVDQFPVASSGHPSWLDDRIISLDIANFGVAFPLADVDQVLLSYGGATTSRNTSVPAFLFSVTRVSFRANRFESGNAKVEQLSFQFVPTFNQAQSGDFVGSRHRTRNRLVYPEMSATLKSSSNAATRNLEIDAAISGFILDIEATIVDYVYSLVDVYHQGKRRLDQLVIIDIADDDNFSSPRSALRAEYSSLPTSNVCMVLRFKSGKLRVHAGTQGPPYLTSHSASLPVGKRSILGRYEYASQDPEVFDLPTVSVWGEFHAVPAARKVSADDLEPSQLAFKTVIHPSNNTLRPNLLQFITQVTQAIDKGLERDPHASMPETHPGLPLESVSPLRNDASMPSAIGSMHFSFSLQIHQSRLELTCLPDVNVVADLEWDSGGFVVNILPGANFSLTGSIGRLTASLRHGYLREKCAEIDARNVSFLVSFARVETESETAPHLLSIIVDTELSAALRFSRLQDILCFRAVWLDRIPILEPGPNPSSSGLSPSQHEKQPASNRPFTTFVLVRARHADFNIDMGQPITSMLFSLQSLVARTSLSELQSEVEIGIAQVNLQLERSLSGTAATPDFLFHTVRQRNGRPIWKDGKAQTLEMNVTCGPLDVLLNADGRKILHYHAEPVKVSVYDDLAKVLSSSDISDRELELDFNVSGGKIIAMATVSAIPRLLTLTHKMRDLIAEQREGAAKESMAFRITQLPKPKNPLTAVASAMIKSARSRFSELDNIAGYTMFQRLRFDLAGLRLVIFNRSPSDHEAALFTGTDIHADLLHITSSDEKPSRNNLRLALSAMRITKAIHLNHSVAQAADSTAGKWLSAVLKGSTESIIFHLPSLEVNMASEELQAKDGEKPTLLYDFQSKFLRRSEAYIPGFQPGNDADISLDISLYLWLAEFRSRLAAEIAAARPPSFVSNVPRQKMSAEDDTQEKPSSGAAPMSNRTLTTGFMAGTSQASLQLPGLNLDKSERVSRFSSSNIMNYEARSRDIMRPTIQQLGEATPDILHPFFSKRAGFSIEAQLPVYIHEYATMPLQELVSGLLKVYSRQFKDSQRLSVDQRNADIREGLP</sequence>
<proteinExistence type="predicted"/>